<dbReference type="InterPro" id="IPR036849">
    <property type="entry name" value="Enolase-like_C_sf"/>
</dbReference>
<accession>B4D4K8</accession>
<reference evidence="1 2" key="1">
    <citation type="journal article" date="2011" name="J. Bacteriol.">
        <title>Genome sequence of Chthoniobacter flavus Ellin428, an aerobic heterotrophic soil bacterium.</title>
        <authorList>
            <person name="Kant R."/>
            <person name="van Passel M.W."/>
            <person name="Palva A."/>
            <person name="Lucas S."/>
            <person name="Lapidus A."/>
            <person name="Glavina Del Rio T."/>
            <person name="Dalin E."/>
            <person name="Tice H."/>
            <person name="Bruce D."/>
            <person name="Goodwin L."/>
            <person name="Pitluck S."/>
            <person name="Larimer F.W."/>
            <person name="Land M.L."/>
            <person name="Hauser L."/>
            <person name="Sangwan P."/>
            <person name="de Vos W.M."/>
            <person name="Janssen P.H."/>
            <person name="Smidt H."/>
        </authorList>
    </citation>
    <scope>NUCLEOTIDE SEQUENCE [LARGE SCALE GENOMIC DNA]</scope>
    <source>
        <strain evidence="1 2">Ellin428</strain>
    </source>
</reference>
<name>B4D4K8_9BACT</name>
<dbReference type="AlphaFoldDB" id="B4D4K8"/>
<proteinExistence type="predicted"/>
<dbReference type="STRING" id="497964.CfE428DRAFT_3846"/>
<evidence type="ECO:0000313" key="2">
    <source>
        <dbReference type="Proteomes" id="UP000005824"/>
    </source>
</evidence>
<dbReference type="RefSeq" id="WP_006981171.1">
    <property type="nucleotide sequence ID" value="NZ_ABVL01000012.1"/>
</dbReference>
<dbReference type="SUPFAM" id="SSF51604">
    <property type="entry name" value="Enolase C-terminal domain-like"/>
    <property type="match status" value="1"/>
</dbReference>
<dbReference type="Gene3D" id="3.20.20.120">
    <property type="entry name" value="Enolase-like C-terminal domain"/>
    <property type="match status" value="1"/>
</dbReference>
<gene>
    <name evidence="1" type="ORF">CfE428DRAFT_3846</name>
</gene>
<evidence type="ECO:0000313" key="1">
    <source>
        <dbReference type="EMBL" id="EDY18461.1"/>
    </source>
</evidence>
<dbReference type="InParanoid" id="B4D4K8"/>
<evidence type="ECO:0008006" key="3">
    <source>
        <dbReference type="Google" id="ProtNLM"/>
    </source>
</evidence>
<dbReference type="Proteomes" id="UP000005824">
    <property type="component" value="Unassembled WGS sequence"/>
</dbReference>
<keyword evidence="2" id="KW-1185">Reference proteome</keyword>
<dbReference type="eggNOG" id="COG4948">
    <property type="taxonomic scope" value="Bacteria"/>
</dbReference>
<dbReference type="EMBL" id="ABVL01000012">
    <property type="protein sequence ID" value="EDY18461.1"/>
    <property type="molecule type" value="Genomic_DNA"/>
</dbReference>
<protein>
    <recommendedName>
        <fullName evidence="3">Enolase C-terminal domain-containing protein</fullName>
    </recommendedName>
</protein>
<sequence>MKIAVREFGFFIRNLSLRVPFRYGIATMTRTPHFVVRLLVEIDGVRQHGFAADNLPPKWFTKNPEAEYRDEIADMIAVTRHAAETACALPPADSVFTLWRRVSEAQDAWAHVKQIPPLLSNFGVSLIERAVIDAFCRATHTPFARAVRENALAIDLSAIHPELNGLAPADLLPSTPERSVILRHTVGMADPLVDGEEHDHPNDGLPLSLEAFIREHGLTHFKIKLGGDIERDRERLLRLAKVIEKHTADYRFTLDGNENYRAVEPFRELWEGFRTDPAIAHFLQHLIFVEQPFHRAVALEESTTAELLKWTDRPPIIIDESDADCGALPKALAGGYAGTSHKNCKGVIHGIANACLIAHRRSTQPSASLHISGEDLTNLGPVALLQDLAVAATLGISHVERNGHHYFAGLSQFPESVQRETLAKHGDLYTSHTRGYPIVAVRSGKVDIGSLLDAPFGVAFEPDLSEFTPVADWRYESLESFG</sequence>
<comment type="caution">
    <text evidence="1">The sequence shown here is derived from an EMBL/GenBank/DDBJ whole genome shotgun (WGS) entry which is preliminary data.</text>
</comment>
<organism evidence="1 2">
    <name type="scientific">Chthoniobacter flavus Ellin428</name>
    <dbReference type="NCBI Taxonomy" id="497964"/>
    <lineage>
        <taxon>Bacteria</taxon>
        <taxon>Pseudomonadati</taxon>
        <taxon>Verrucomicrobiota</taxon>
        <taxon>Spartobacteria</taxon>
        <taxon>Chthoniobacterales</taxon>
        <taxon>Chthoniobacteraceae</taxon>
        <taxon>Chthoniobacter</taxon>
    </lineage>
</organism>